<organism evidence="3 4">
    <name type="scientific">Arcticibacterium luteifluviistationis</name>
    <dbReference type="NCBI Taxonomy" id="1784714"/>
    <lineage>
        <taxon>Bacteria</taxon>
        <taxon>Pseudomonadati</taxon>
        <taxon>Bacteroidota</taxon>
        <taxon>Cytophagia</taxon>
        <taxon>Cytophagales</taxon>
        <taxon>Leadbetterellaceae</taxon>
        <taxon>Arcticibacterium</taxon>
    </lineage>
</organism>
<evidence type="ECO:0000313" key="3">
    <source>
        <dbReference type="EMBL" id="AWV97878.1"/>
    </source>
</evidence>
<evidence type="ECO:0000313" key="4">
    <source>
        <dbReference type="Proteomes" id="UP000249873"/>
    </source>
</evidence>
<keyword evidence="4" id="KW-1185">Reference proteome</keyword>
<keyword evidence="2" id="KW-0812">Transmembrane</keyword>
<dbReference type="RefSeq" id="WP_111370980.1">
    <property type="nucleotide sequence ID" value="NZ_CP029480.1"/>
</dbReference>
<keyword evidence="1" id="KW-0175">Coiled coil</keyword>
<reference evidence="3 4" key="1">
    <citation type="submission" date="2018-05" db="EMBL/GenBank/DDBJ databases">
        <title>Complete genome sequence of Arcticibacterium luteifluviistationis SM1504T, a cytophagaceae bacterium isolated from Arctic surface seawater.</title>
        <authorList>
            <person name="Li Y."/>
            <person name="Qin Q.-L."/>
        </authorList>
    </citation>
    <scope>NUCLEOTIDE SEQUENCE [LARGE SCALE GENOMIC DNA]</scope>
    <source>
        <strain evidence="3 4">SM1504</strain>
    </source>
</reference>
<dbReference type="OrthoDB" id="839995at2"/>
<dbReference type="EMBL" id="CP029480">
    <property type="protein sequence ID" value="AWV97878.1"/>
    <property type="molecule type" value="Genomic_DNA"/>
</dbReference>
<keyword evidence="2" id="KW-1133">Transmembrane helix</keyword>
<accession>A0A2Z4G9Z4</accession>
<protein>
    <recommendedName>
        <fullName evidence="5">Periplasmic heavy metal sensor</fullName>
    </recommendedName>
</protein>
<feature type="coiled-coil region" evidence="1">
    <location>
        <begin position="87"/>
        <end position="114"/>
    </location>
</feature>
<keyword evidence="2" id="KW-0472">Membrane</keyword>
<evidence type="ECO:0000256" key="2">
    <source>
        <dbReference type="SAM" id="Phobius"/>
    </source>
</evidence>
<dbReference type="AlphaFoldDB" id="A0A2Z4G9Z4"/>
<name>A0A2Z4G9Z4_9BACT</name>
<dbReference type="Proteomes" id="UP000249873">
    <property type="component" value="Chromosome"/>
</dbReference>
<feature type="transmembrane region" description="Helical" evidence="2">
    <location>
        <begin position="6"/>
        <end position="27"/>
    </location>
</feature>
<evidence type="ECO:0000256" key="1">
    <source>
        <dbReference type="SAM" id="Coils"/>
    </source>
</evidence>
<dbReference type="Gene3D" id="1.20.120.1490">
    <property type="match status" value="1"/>
</dbReference>
<gene>
    <name evidence="3" type="ORF">DJ013_06735</name>
</gene>
<dbReference type="KEGG" id="als:DJ013_06735"/>
<evidence type="ECO:0008006" key="5">
    <source>
        <dbReference type="Google" id="ProtNLM"/>
    </source>
</evidence>
<sequence length="157" mass="18033">MKQQDFYKYSTIGLLILNLAMVAFFFLTKPKAGQEHRPEQGNPIEILKLNSEQHELFIKSAMQHKENMDKIGASQRALVSPFFNGLIDKPTNSKDSLLQEIQELEKEKIELTYKHFEEIKAILKPEQLASFEPFMKTILKEILSPSKNPPPPPNGPR</sequence>
<proteinExistence type="predicted"/>